<evidence type="ECO:0000259" key="5">
    <source>
        <dbReference type="Pfam" id="PF07992"/>
    </source>
</evidence>
<evidence type="ECO:0000259" key="6">
    <source>
        <dbReference type="Pfam" id="PF18267"/>
    </source>
</evidence>
<dbReference type="STRING" id="1288826.MSNKSG1_15706"/>
<accession>M7D9W0</accession>
<evidence type="ECO:0000256" key="2">
    <source>
        <dbReference type="ARBA" id="ARBA00006442"/>
    </source>
</evidence>
<reference evidence="7 8" key="1">
    <citation type="journal article" date="2013" name="Genome Announc.">
        <title>Genome Sequence of Hydrothermal Arsenic-Respiring Bacterium Marinobacter santoriniensis NKSG1T.</title>
        <authorList>
            <person name="Handley K.M."/>
            <person name="Upton M."/>
            <person name="Beatson S.A."/>
            <person name="Hery M."/>
            <person name="Lloyd J.R."/>
        </authorList>
    </citation>
    <scope>NUCLEOTIDE SEQUENCE [LARGE SCALE GENOMIC DNA]</scope>
    <source>
        <strain evidence="7 8">NKSG1</strain>
    </source>
</reference>
<keyword evidence="3" id="KW-0285">Flavoprotein</keyword>
<proteinExistence type="inferred from homology"/>
<dbReference type="InterPro" id="IPR036188">
    <property type="entry name" value="FAD/NAD-bd_sf"/>
</dbReference>
<evidence type="ECO:0000313" key="8">
    <source>
        <dbReference type="Proteomes" id="UP000011960"/>
    </source>
</evidence>
<organism evidence="7 8">
    <name type="scientific">Marinobacter santoriniensis NKSG1</name>
    <dbReference type="NCBI Taxonomy" id="1288826"/>
    <lineage>
        <taxon>Bacteria</taxon>
        <taxon>Pseudomonadati</taxon>
        <taxon>Pseudomonadota</taxon>
        <taxon>Gammaproteobacteria</taxon>
        <taxon>Pseudomonadales</taxon>
        <taxon>Marinobacteraceae</taxon>
        <taxon>Marinobacter</taxon>
    </lineage>
</organism>
<dbReference type="PANTHER" id="PTHR43429">
    <property type="entry name" value="PYRIDINE NUCLEOTIDE-DISULFIDE OXIDOREDUCTASE DOMAIN-CONTAINING"/>
    <property type="match status" value="1"/>
</dbReference>
<evidence type="ECO:0000256" key="4">
    <source>
        <dbReference type="ARBA" id="ARBA00022827"/>
    </source>
</evidence>
<dbReference type="Gene3D" id="3.30.390.30">
    <property type="match status" value="1"/>
</dbReference>
<dbReference type="Pfam" id="PF18267">
    <property type="entry name" value="Rubredoxin_C"/>
    <property type="match status" value="1"/>
</dbReference>
<dbReference type="EMBL" id="APAT01000023">
    <property type="protein sequence ID" value="EMP54417.1"/>
    <property type="molecule type" value="Genomic_DNA"/>
</dbReference>
<dbReference type="PRINTS" id="PR00411">
    <property type="entry name" value="PNDRDTASEI"/>
</dbReference>
<comment type="similarity">
    <text evidence="2">Belongs to the FAD-dependent oxidoreductase family.</text>
</comment>
<gene>
    <name evidence="7" type="ORF">MSNKSG1_15706</name>
</gene>
<keyword evidence="8" id="KW-1185">Reference proteome</keyword>
<dbReference type="InterPro" id="IPR016156">
    <property type="entry name" value="FAD/NAD-linked_Rdtase_dimer_sf"/>
</dbReference>
<dbReference type="InterPro" id="IPR041575">
    <property type="entry name" value="Rubredoxin_C"/>
</dbReference>
<sequence length="454" mass="49699">MSRPRIRPDHQIIVVGIGAGPSIPLGEEMLRLFLLVRKPKETASMSENGKGTLVVCGHGMVAQRFLEELTALAPEAYASIVVFNGESRAAYNRIQLSALLAGDTNEASLSLQTEHWYRQRQIRVHDGEPVRSIDRKHRTVTTATGRVQRYDTLVLATGSRPSRLGIPGEELDGVRSFRDLEDTRALIDHCTRHHRAVVVGGGFLGLEAADGLRRRGMDVTVLHRGPHLLNRQLDPVGGERLAEALRDQGLAVRTGTAPLRLLGREQVRAVQLDDETLLSADLVLIATGITPSLDLAREAGLRCDRGIAVNDRLQTSDPDIYAVGECCQLGDQTFGLVEPGYQQAAILARVLTDDTGQHRYTPSNSATRLKISDIPVFSCGQHCPDEFTESLVWQDLESGAYSHLIVRDNRLVGAVLVGNTLQGPWFQHLIAEGSDITAYRPQLPFGKPFCQAAA</sequence>
<dbReference type="PANTHER" id="PTHR43429:SF3">
    <property type="entry name" value="NITRITE REDUCTASE [NAD(P)H]"/>
    <property type="match status" value="1"/>
</dbReference>
<protein>
    <submittedName>
        <fullName evidence="7">FAD-dependent pyridine nucleotide-disulfide oxidoreductase</fullName>
    </submittedName>
</protein>
<dbReference type="InterPro" id="IPR023753">
    <property type="entry name" value="FAD/NAD-binding_dom"/>
</dbReference>
<dbReference type="Gene3D" id="3.50.50.60">
    <property type="entry name" value="FAD/NAD(P)-binding domain"/>
    <property type="match status" value="2"/>
</dbReference>
<dbReference type="eggNOG" id="COG1251">
    <property type="taxonomic scope" value="Bacteria"/>
</dbReference>
<evidence type="ECO:0000313" key="7">
    <source>
        <dbReference type="EMBL" id="EMP54417.1"/>
    </source>
</evidence>
<comment type="caution">
    <text evidence="7">The sequence shown here is derived from an EMBL/GenBank/DDBJ whole genome shotgun (WGS) entry which is preliminary data.</text>
</comment>
<keyword evidence="4" id="KW-0274">FAD</keyword>
<feature type="domain" description="NADH-rubredoxin oxidoreductase C-terminal" evidence="6">
    <location>
        <begin position="366"/>
        <end position="433"/>
    </location>
</feature>
<dbReference type="PRINTS" id="PR00368">
    <property type="entry name" value="FADPNR"/>
</dbReference>
<comment type="cofactor">
    <cofactor evidence="1">
        <name>FAD</name>
        <dbReference type="ChEBI" id="CHEBI:57692"/>
    </cofactor>
</comment>
<dbReference type="Proteomes" id="UP000011960">
    <property type="component" value="Unassembled WGS sequence"/>
</dbReference>
<dbReference type="InterPro" id="IPR050260">
    <property type="entry name" value="FAD-bd_OxRdtase"/>
</dbReference>
<evidence type="ECO:0000256" key="1">
    <source>
        <dbReference type="ARBA" id="ARBA00001974"/>
    </source>
</evidence>
<dbReference type="Pfam" id="PF07992">
    <property type="entry name" value="Pyr_redox_2"/>
    <property type="match status" value="1"/>
</dbReference>
<feature type="domain" description="FAD/NAD(P)-binding" evidence="5">
    <location>
        <begin position="53"/>
        <end position="343"/>
    </location>
</feature>
<evidence type="ECO:0000256" key="3">
    <source>
        <dbReference type="ARBA" id="ARBA00022630"/>
    </source>
</evidence>
<dbReference type="SUPFAM" id="SSF51905">
    <property type="entry name" value="FAD/NAD(P)-binding domain"/>
    <property type="match status" value="1"/>
</dbReference>
<name>M7D9W0_9GAMM</name>
<dbReference type="AlphaFoldDB" id="M7D9W0"/>
<dbReference type="GO" id="GO:0016491">
    <property type="term" value="F:oxidoreductase activity"/>
    <property type="evidence" value="ECO:0007669"/>
    <property type="project" value="InterPro"/>
</dbReference>
<dbReference type="PATRIC" id="fig|1288826.3.peg.3122"/>